<dbReference type="Proteomes" id="UP000054477">
    <property type="component" value="Unassembled WGS sequence"/>
</dbReference>
<reference evidence="2" key="2">
    <citation type="submission" date="2015-01" db="EMBL/GenBank/DDBJ databases">
        <title>Evolutionary Origins and Diversification of the Mycorrhizal Mutualists.</title>
        <authorList>
            <consortium name="DOE Joint Genome Institute"/>
            <consortium name="Mycorrhizal Genomics Consortium"/>
            <person name="Kohler A."/>
            <person name="Kuo A."/>
            <person name="Nagy L.G."/>
            <person name="Floudas D."/>
            <person name="Copeland A."/>
            <person name="Barry K.W."/>
            <person name="Cichocki N."/>
            <person name="Veneault-Fourrey C."/>
            <person name="LaButti K."/>
            <person name="Lindquist E.A."/>
            <person name="Lipzen A."/>
            <person name="Lundell T."/>
            <person name="Morin E."/>
            <person name="Murat C."/>
            <person name="Riley R."/>
            <person name="Ohm R."/>
            <person name="Sun H."/>
            <person name="Tunlid A."/>
            <person name="Henrissat B."/>
            <person name="Grigoriev I.V."/>
            <person name="Hibbett D.S."/>
            <person name="Martin F."/>
        </authorList>
    </citation>
    <scope>NUCLEOTIDE SEQUENCE [LARGE SCALE GENOMIC DNA]</scope>
    <source>
        <strain evidence="2">LaAM-08-1</strain>
    </source>
</reference>
<dbReference type="OrthoDB" id="3099626at2759"/>
<dbReference type="EMBL" id="KN839799">
    <property type="protein sequence ID" value="KIJ89385.1"/>
    <property type="molecule type" value="Genomic_DNA"/>
</dbReference>
<evidence type="ECO:0000313" key="1">
    <source>
        <dbReference type="EMBL" id="KIJ89385.1"/>
    </source>
</evidence>
<evidence type="ECO:0000313" key="2">
    <source>
        <dbReference type="Proteomes" id="UP000054477"/>
    </source>
</evidence>
<sequence>MPTQKTSTTLLDTYKRKAWRSDGPTSGRCFWELHHVSGWDNVQENYFNKNSVTGKKVDWYTDFYYPL</sequence>
<accession>A0A0C9WKF1</accession>
<keyword evidence="1" id="KW-0378">Hydrolase</keyword>
<reference evidence="1 2" key="1">
    <citation type="submission" date="2014-04" db="EMBL/GenBank/DDBJ databases">
        <authorList>
            <consortium name="DOE Joint Genome Institute"/>
            <person name="Kuo A."/>
            <person name="Kohler A."/>
            <person name="Nagy L.G."/>
            <person name="Floudas D."/>
            <person name="Copeland A."/>
            <person name="Barry K.W."/>
            <person name="Cichocki N."/>
            <person name="Veneault-Fourrey C."/>
            <person name="LaButti K."/>
            <person name="Lindquist E.A."/>
            <person name="Lipzen A."/>
            <person name="Lundell T."/>
            <person name="Morin E."/>
            <person name="Murat C."/>
            <person name="Sun H."/>
            <person name="Tunlid A."/>
            <person name="Henrissat B."/>
            <person name="Grigoriev I.V."/>
            <person name="Hibbett D.S."/>
            <person name="Martin F."/>
            <person name="Nordberg H.P."/>
            <person name="Cantor M.N."/>
            <person name="Hua S.X."/>
        </authorList>
    </citation>
    <scope>NUCLEOTIDE SEQUENCE [LARGE SCALE GENOMIC DNA]</scope>
    <source>
        <strain evidence="1 2">LaAM-08-1</strain>
    </source>
</reference>
<dbReference type="GO" id="GO:0016787">
    <property type="term" value="F:hydrolase activity"/>
    <property type="evidence" value="ECO:0007669"/>
    <property type="project" value="UniProtKB-KW"/>
</dbReference>
<gene>
    <name evidence="1" type="ORF">K443DRAFT_16188</name>
</gene>
<name>A0A0C9WKF1_9AGAR</name>
<keyword evidence="2" id="KW-1185">Reference proteome</keyword>
<dbReference type="HOGENOM" id="CLU_169813_0_0_1"/>
<protein>
    <submittedName>
        <fullName evidence="1">Glycoside hydrolase family 5 protein</fullName>
    </submittedName>
</protein>
<proteinExistence type="predicted"/>
<organism evidence="1 2">
    <name type="scientific">Laccaria amethystina LaAM-08-1</name>
    <dbReference type="NCBI Taxonomy" id="1095629"/>
    <lineage>
        <taxon>Eukaryota</taxon>
        <taxon>Fungi</taxon>
        <taxon>Dikarya</taxon>
        <taxon>Basidiomycota</taxon>
        <taxon>Agaricomycotina</taxon>
        <taxon>Agaricomycetes</taxon>
        <taxon>Agaricomycetidae</taxon>
        <taxon>Agaricales</taxon>
        <taxon>Agaricineae</taxon>
        <taxon>Hydnangiaceae</taxon>
        <taxon>Laccaria</taxon>
    </lineage>
</organism>
<dbReference type="STRING" id="1095629.A0A0C9WKF1"/>
<dbReference type="AlphaFoldDB" id="A0A0C9WKF1"/>